<gene>
    <name evidence="4" type="ORF">GGP71_002975</name>
</gene>
<dbReference type="EMBL" id="JANUAU010000011">
    <property type="protein sequence ID" value="MCS3679032.1"/>
    <property type="molecule type" value="Genomic_DNA"/>
</dbReference>
<evidence type="ECO:0000313" key="4">
    <source>
        <dbReference type="EMBL" id="MCS3679032.1"/>
    </source>
</evidence>
<evidence type="ECO:0000313" key="5">
    <source>
        <dbReference type="Proteomes" id="UP001155027"/>
    </source>
</evidence>
<protein>
    <submittedName>
        <fullName evidence="4">D-alanine-D-alanine ligase</fullName>
        <ecNumber evidence="4">6.3.2.4</ecNumber>
    </submittedName>
</protein>
<dbReference type="GO" id="GO:0046872">
    <property type="term" value="F:metal ion binding"/>
    <property type="evidence" value="ECO:0007669"/>
    <property type="project" value="InterPro"/>
</dbReference>
<name>A0A9X2Q109_9BACT</name>
<dbReference type="PANTHER" id="PTHR23132">
    <property type="entry name" value="D-ALANINE--D-ALANINE LIGASE"/>
    <property type="match status" value="1"/>
</dbReference>
<dbReference type="SUPFAM" id="SSF56059">
    <property type="entry name" value="Glutathione synthetase ATP-binding domain-like"/>
    <property type="match status" value="1"/>
</dbReference>
<dbReference type="EC" id="6.3.2.4" evidence="4"/>
<organism evidence="4 5">
    <name type="scientific">Salinibacter ruber</name>
    <dbReference type="NCBI Taxonomy" id="146919"/>
    <lineage>
        <taxon>Bacteria</taxon>
        <taxon>Pseudomonadati</taxon>
        <taxon>Rhodothermota</taxon>
        <taxon>Rhodothermia</taxon>
        <taxon>Rhodothermales</taxon>
        <taxon>Salinibacteraceae</taxon>
        <taxon>Salinibacter</taxon>
    </lineage>
</organism>
<keyword evidence="3" id="KW-0067">ATP-binding</keyword>
<dbReference type="Proteomes" id="UP001155027">
    <property type="component" value="Unassembled WGS sequence"/>
</dbReference>
<proteinExistence type="inferred from homology"/>
<evidence type="ECO:0000256" key="1">
    <source>
        <dbReference type="ARBA" id="ARBA00010871"/>
    </source>
</evidence>
<dbReference type="RefSeq" id="WP_118830528.1">
    <property type="nucleotide sequence ID" value="NZ_CP030364.1"/>
</dbReference>
<dbReference type="Gene3D" id="3.30.1490.20">
    <property type="entry name" value="ATP-grasp fold, A domain"/>
    <property type="match status" value="1"/>
</dbReference>
<dbReference type="InterPro" id="IPR011095">
    <property type="entry name" value="Dala_Dala_lig_C"/>
</dbReference>
<dbReference type="InterPro" id="IPR013815">
    <property type="entry name" value="ATP_grasp_subdomain_1"/>
</dbReference>
<dbReference type="AlphaFoldDB" id="A0A9X2Q109"/>
<dbReference type="PANTHER" id="PTHR23132:SF23">
    <property type="entry name" value="D-ALANINE--D-ALANINE LIGASE B"/>
    <property type="match status" value="1"/>
</dbReference>
<keyword evidence="2 4" id="KW-0436">Ligase</keyword>
<evidence type="ECO:0000256" key="3">
    <source>
        <dbReference type="PROSITE-ProRule" id="PRU00409"/>
    </source>
</evidence>
<dbReference type="InterPro" id="IPR011761">
    <property type="entry name" value="ATP-grasp"/>
</dbReference>
<reference evidence="4" key="1">
    <citation type="submission" date="2022-08" db="EMBL/GenBank/DDBJ databases">
        <title>Genomic Encyclopedia of Type Strains, Phase V (KMG-V): Genome sequencing to study the core and pangenomes of soil and plant-associated prokaryotes.</title>
        <authorList>
            <person name="Whitman W."/>
        </authorList>
    </citation>
    <scope>NUCLEOTIDE SEQUENCE</scope>
    <source>
        <strain evidence="4">0</strain>
    </source>
</reference>
<dbReference type="GO" id="GO:0005524">
    <property type="term" value="F:ATP binding"/>
    <property type="evidence" value="ECO:0007669"/>
    <property type="project" value="UniProtKB-UniRule"/>
</dbReference>
<evidence type="ECO:0000256" key="2">
    <source>
        <dbReference type="ARBA" id="ARBA00022598"/>
    </source>
</evidence>
<dbReference type="PROSITE" id="PS50975">
    <property type="entry name" value="ATP_GRASP"/>
    <property type="match status" value="1"/>
</dbReference>
<accession>A0A9X2Q109</accession>
<dbReference type="GO" id="GO:0008716">
    <property type="term" value="F:D-alanine-D-alanine ligase activity"/>
    <property type="evidence" value="ECO:0007669"/>
    <property type="project" value="UniProtKB-EC"/>
</dbReference>
<sequence>MRIGLLYDTFDAYSWADDDPPDADAEYEPEETVDTLAAAVEHLGHTPVRIGTAADLRDRLGEGLSLDAAINITEGAHSRNREAYVPILLEMAGVPCLGSDALTLSVTLDKAWTKDLVAAADIPTPPHRVYSAPEAVDADDLPGAFPLFVKPRYEGTSKGITPDSKVEDVAALRGAVDRITTTYDQDAVAEPFVAGGGEFTVAVVGHDPPEALPVLQRGVEPTTGLGLHALEHRGAPTADQDWEYELRGTLAPALEDRLQALSRRAFDTLDCRDFARADFRVDGDGTPWFLEINPLPTFKPDDTFAIVAELMGRDYVDYLAEVFGRGLRRLGLS</sequence>
<comment type="caution">
    <text evidence="4">The sequence shown here is derived from an EMBL/GenBank/DDBJ whole genome shotgun (WGS) entry which is preliminary data.</text>
</comment>
<dbReference type="Pfam" id="PF07478">
    <property type="entry name" value="Dala_Dala_lig_C"/>
    <property type="match status" value="1"/>
</dbReference>
<keyword evidence="3" id="KW-0547">Nucleotide-binding</keyword>
<comment type="similarity">
    <text evidence="1">Belongs to the D-alanine--D-alanine ligase family.</text>
</comment>
<dbReference type="Gene3D" id="3.30.470.20">
    <property type="entry name" value="ATP-grasp fold, B domain"/>
    <property type="match status" value="1"/>
</dbReference>